<evidence type="ECO:0000313" key="3">
    <source>
        <dbReference type="WBParaSite" id="jg11372"/>
    </source>
</evidence>
<proteinExistence type="predicted"/>
<evidence type="ECO:0000313" key="2">
    <source>
        <dbReference type="Proteomes" id="UP000887574"/>
    </source>
</evidence>
<evidence type="ECO:0000256" key="1">
    <source>
        <dbReference type="SAM" id="MobiDB-lite"/>
    </source>
</evidence>
<accession>A0A915CRB0</accession>
<feature type="compositionally biased region" description="Polar residues" evidence="1">
    <location>
        <begin position="1"/>
        <end position="28"/>
    </location>
</feature>
<name>A0A915CRB0_9BILA</name>
<dbReference type="Proteomes" id="UP000887574">
    <property type="component" value="Unplaced"/>
</dbReference>
<keyword evidence="2" id="KW-1185">Reference proteome</keyword>
<dbReference type="WBParaSite" id="jg11372">
    <property type="protein sequence ID" value="jg11372"/>
    <property type="gene ID" value="jg11372"/>
</dbReference>
<dbReference type="AlphaFoldDB" id="A0A915CRB0"/>
<reference evidence="3" key="1">
    <citation type="submission" date="2022-11" db="UniProtKB">
        <authorList>
            <consortium name="WormBaseParasite"/>
        </authorList>
    </citation>
    <scope>IDENTIFICATION</scope>
</reference>
<feature type="region of interest" description="Disordered" evidence="1">
    <location>
        <begin position="1"/>
        <end position="62"/>
    </location>
</feature>
<organism evidence="2 3">
    <name type="scientific">Ditylenchus dipsaci</name>
    <dbReference type="NCBI Taxonomy" id="166011"/>
    <lineage>
        <taxon>Eukaryota</taxon>
        <taxon>Metazoa</taxon>
        <taxon>Ecdysozoa</taxon>
        <taxon>Nematoda</taxon>
        <taxon>Chromadorea</taxon>
        <taxon>Rhabditida</taxon>
        <taxon>Tylenchina</taxon>
        <taxon>Tylenchomorpha</taxon>
        <taxon>Sphaerularioidea</taxon>
        <taxon>Anguinidae</taxon>
        <taxon>Anguininae</taxon>
        <taxon>Ditylenchus</taxon>
    </lineage>
</organism>
<sequence>MHRCNTDNNASNINSSVNPGTSTSNAQIGVTKVERKQATRSSPFFPCFSRNESDQSESESDNCGACQQALTTTTPNTVLRSSSANSFLSPLETDFIGSDSDFNFDDDPPLN</sequence>
<protein>
    <submittedName>
        <fullName evidence="3">Uncharacterized protein</fullName>
    </submittedName>
</protein>